<dbReference type="Pfam" id="PF00072">
    <property type="entry name" value="Response_reg"/>
    <property type="match status" value="1"/>
</dbReference>
<reference evidence="4 5" key="1">
    <citation type="journal article" date="2011" name="Stand. Genomic Sci.">
        <title>Complete genome sequence of 'Thioalkalivibrio sulfidophilus' HL-EbGr7.</title>
        <authorList>
            <person name="Muyzer G."/>
            <person name="Sorokin D.Y."/>
            <person name="Mavromatis K."/>
            <person name="Lapidus A."/>
            <person name="Clum A."/>
            <person name="Ivanova N."/>
            <person name="Pati A."/>
            <person name="d'Haeseleer P."/>
            <person name="Woyke T."/>
            <person name="Kyrpides N.C."/>
        </authorList>
    </citation>
    <scope>NUCLEOTIDE SEQUENCE [LARGE SCALE GENOMIC DNA]</scope>
    <source>
        <strain evidence="4 5">HL-EbGR7</strain>
    </source>
</reference>
<dbReference type="OrthoDB" id="9806105at2"/>
<dbReference type="Proteomes" id="UP000002383">
    <property type="component" value="Chromosome"/>
</dbReference>
<sequence>MTGVLDEVNRRTQLVGQNRLELLMFHLGDKQLFGINVFKVREVIPCPPLKRMPDSHPVVAGIAHIRGSTVPLIDMAKAIGKAPLPKTEGTFVIMTEFNRTVQGFLVSAVDRIVNLNWDAIRPPPKGTEKGSYLTAVTNVDNKLVEIVDVEKVLELVTGPAKGVSAEIAQAGQEASGRVRRVLVADDSSVARKQIKRSLDEIGVESIIVKDGREALDTLKELTAVTGSIDDQIALLLSDIEMPEMDGYTLTSELRKVPELAGLHVILHSSLSGSFNAAMVQRAGANRFLPKFNPDELAAAVLEHIKGSADS</sequence>
<dbReference type="SUPFAM" id="SSF52172">
    <property type="entry name" value="CheY-like"/>
    <property type="match status" value="1"/>
</dbReference>
<evidence type="ECO:0000313" key="4">
    <source>
        <dbReference type="EMBL" id="ACL72301.1"/>
    </source>
</evidence>
<dbReference type="KEGG" id="tgr:Tgr7_1215"/>
<organism evidence="4 5">
    <name type="scientific">Thioalkalivibrio sulfidiphilus (strain HL-EbGR7)</name>
    <dbReference type="NCBI Taxonomy" id="396588"/>
    <lineage>
        <taxon>Bacteria</taxon>
        <taxon>Pseudomonadati</taxon>
        <taxon>Pseudomonadota</taxon>
        <taxon>Gammaproteobacteria</taxon>
        <taxon>Chromatiales</taxon>
        <taxon>Ectothiorhodospiraceae</taxon>
        <taxon>Thioalkalivibrio</taxon>
    </lineage>
</organism>
<dbReference type="eggNOG" id="COG0835">
    <property type="taxonomic scope" value="Bacteria"/>
</dbReference>
<dbReference type="GO" id="GO:0000160">
    <property type="term" value="P:phosphorelay signal transduction system"/>
    <property type="evidence" value="ECO:0007669"/>
    <property type="project" value="InterPro"/>
</dbReference>
<dbReference type="EMBL" id="CP001339">
    <property type="protein sequence ID" value="ACL72301.1"/>
    <property type="molecule type" value="Genomic_DNA"/>
</dbReference>
<feature type="domain" description="CheW-like" evidence="3">
    <location>
        <begin position="19"/>
        <end position="158"/>
    </location>
</feature>
<dbReference type="PROSITE" id="PS50851">
    <property type="entry name" value="CHEW"/>
    <property type="match status" value="1"/>
</dbReference>
<dbReference type="InterPro" id="IPR011006">
    <property type="entry name" value="CheY-like_superfamily"/>
</dbReference>
<dbReference type="InterPro" id="IPR024181">
    <property type="entry name" value="Chemotax_regulator_CheV"/>
</dbReference>
<keyword evidence="1" id="KW-0597">Phosphoprotein</keyword>
<dbReference type="PIRSF" id="PIRSF002867">
    <property type="entry name" value="CheV"/>
    <property type="match status" value="1"/>
</dbReference>
<dbReference type="Gene3D" id="2.40.50.180">
    <property type="entry name" value="CheA-289, Domain 4"/>
    <property type="match status" value="1"/>
</dbReference>
<dbReference type="PANTHER" id="PTHR47233:SF3">
    <property type="entry name" value="CHEMOTAXIS PROTEIN CHEV"/>
    <property type="match status" value="1"/>
</dbReference>
<dbReference type="SMART" id="SM00260">
    <property type="entry name" value="CheW"/>
    <property type="match status" value="1"/>
</dbReference>
<dbReference type="HOGENOM" id="CLU_048995_0_0_6"/>
<dbReference type="GO" id="GO:0006935">
    <property type="term" value="P:chemotaxis"/>
    <property type="evidence" value="ECO:0007669"/>
    <property type="project" value="InterPro"/>
</dbReference>
<dbReference type="AlphaFoldDB" id="B8GQA6"/>
<dbReference type="PROSITE" id="PS50110">
    <property type="entry name" value="RESPONSE_REGULATORY"/>
    <property type="match status" value="1"/>
</dbReference>
<evidence type="ECO:0000313" key="5">
    <source>
        <dbReference type="Proteomes" id="UP000002383"/>
    </source>
</evidence>
<feature type="domain" description="Response regulatory" evidence="2">
    <location>
        <begin position="180"/>
        <end position="305"/>
    </location>
</feature>
<dbReference type="InterPro" id="IPR001789">
    <property type="entry name" value="Sig_transdc_resp-reg_receiver"/>
</dbReference>
<feature type="modified residue" description="4-aspartylphosphate" evidence="1">
    <location>
        <position position="238"/>
    </location>
</feature>
<evidence type="ECO:0000259" key="3">
    <source>
        <dbReference type="PROSITE" id="PS50851"/>
    </source>
</evidence>
<dbReference type="SUPFAM" id="SSF50341">
    <property type="entry name" value="CheW-like"/>
    <property type="match status" value="1"/>
</dbReference>
<keyword evidence="5" id="KW-1185">Reference proteome</keyword>
<dbReference type="SMART" id="SM00448">
    <property type="entry name" value="REC"/>
    <property type="match status" value="1"/>
</dbReference>
<dbReference type="InterPro" id="IPR036061">
    <property type="entry name" value="CheW-like_dom_sf"/>
</dbReference>
<protein>
    <submittedName>
        <fullName evidence="4">Response regulator receiver modulated CheW protein</fullName>
    </submittedName>
</protein>
<accession>B8GQA6</accession>
<evidence type="ECO:0000259" key="2">
    <source>
        <dbReference type="PROSITE" id="PS50110"/>
    </source>
</evidence>
<gene>
    <name evidence="4" type="ordered locus">Tgr7_1215</name>
</gene>
<dbReference type="Gene3D" id="2.30.30.40">
    <property type="entry name" value="SH3 Domains"/>
    <property type="match status" value="1"/>
</dbReference>
<evidence type="ECO:0000256" key="1">
    <source>
        <dbReference type="PROSITE-ProRule" id="PRU00169"/>
    </source>
</evidence>
<dbReference type="STRING" id="396588.Tgr7_1215"/>
<name>B8GQA6_THISH</name>
<dbReference type="PANTHER" id="PTHR47233">
    <property type="entry name" value="CHEMOTAXIS PROTEIN CHEV"/>
    <property type="match status" value="1"/>
</dbReference>
<dbReference type="Gene3D" id="3.40.50.2300">
    <property type="match status" value="1"/>
</dbReference>
<proteinExistence type="predicted"/>
<dbReference type="RefSeq" id="WP_012637784.1">
    <property type="nucleotide sequence ID" value="NC_011901.1"/>
</dbReference>
<dbReference type="eggNOG" id="COG0784">
    <property type="taxonomic scope" value="Bacteria"/>
</dbReference>
<dbReference type="Pfam" id="PF01584">
    <property type="entry name" value="CheW"/>
    <property type="match status" value="1"/>
</dbReference>
<dbReference type="InterPro" id="IPR002545">
    <property type="entry name" value="CheW-lke_dom"/>
</dbReference>